<gene>
    <name evidence="2" type="ORF">FIBSPDRAFT_966351</name>
</gene>
<feature type="compositionally biased region" description="Basic and acidic residues" evidence="1">
    <location>
        <begin position="1"/>
        <end position="14"/>
    </location>
</feature>
<accession>A0A167WWC5</accession>
<protein>
    <submittedName>
        <fullName evidence="2">Uncharacterized protein</fullName>
    </submittedName>
</protein>
<proteinExistence type="predicted"/>
<evidence type="ECO:0000313" key="2">
    <source>
        <dbReference type="EMBL" id="KZP06560.1"/>
    </source>
</evidence>
<organism evidence="2 3">
    <name type="scientific">Athelia psychrophila</name>
    <dbReference type="NCBI Taxonomy" id="1759441"/>
    <lineage>
        <taxon>Eukaryota</taxon>
        <taxon>Fungi</taxon>
        <taxon>Dikarya</taxon>
        <taxon>Basidiomycota</taxon>
        <taxon>Agaricomycotina</taxon>
        <taxon>Agaricomycetes</taxon>
        <taxon>Agaricomycetidae</taxon>
        <taxon>Atheliales</taxon>
        <taxon>Atheliaceae</taxon>
        <taxon>Athelia</taxon>
    </lineage>
</organism>
<dbReference type="AlphaFoldDB" id="A0A167WWC5"/>
<evidence type="ECO:0000313" key="3">
    <source>
        <dbReference type="Proteomes" id="UP000076532"/>
    </source>
</evidence>
<dbReference type="EMBL" id="KV417782">
    <property type="protein sequence ID" value="KZP06560.1"/>
    <property type="molecule type" value="Genomic_DNA"/>
</dbReference>
<keyword evidence="3" id="KW-1185">Reference proteome</keyword>
<feature type="compositionally biased region" description="Low complexity" evidence="1">
    <location>
        <begin position="23"/>
        <end position="35"/>
    </location>
</feature>
<name>A0A167WWC5_9AGAM</name>
<reference evidence="2 3" key="1">
    <citation type="journal article" date="2016" name="Mol. Biol. Evol.">
        <title>Comparative Genomics of Early-Diverging Mushroom-Forming Fungi Provides Insights into the Origins of Lignocellulose Decay Capabilities.</title>
        <authorList>
            <person name="Nagy L.G."/>
            <person name="Riley R."/>
            <person name="Tritt A."/>
            <person name="Adam C."/>
            <person name="Daum C."/>
            <person name="Floudas D."/>
            <person name="Sun H."/>
            <person name="Yadav J.S."/>
            <person name="Pangilinan J."/>
            <person name="Larsson K.H."/>
            <person name="Matsuura K."/>
            <person name="Barry K."/>
            <person name="Labutti K."/>
            <person name="Kuo R."/>
            <person name="Ohm R.A."/>
            <person name="Bhattacharya S.S."/>
            <person name="Shirouzu T."/>
            <person name="Yoshinaga Y."/>
            <person name="Martin F.M."/>
            <person name="Grigoriev I.V."/>
            <person name="Hibbett D.S."/>
        </authorList>
    </citation>
    <scope>NUCLEOTIDE SEQUENCE [LARGE SCALE GENOMIC DNA]</scope>
    <source>
        <strain evidence="2 3">CBS 109695</strain>
    </source>
</reference>
<dbReference type="Proteomes" id="UP000076532">
    <property type="component" value="Unassembled WGS sequence"/>
</dbReference>
<evidence type="ECO:0000256" key="1">
    <source>
        <dbReference type="SAM" id="MobiDB-lite"/>
    </source>
</evidence>
<sequence>MPRKPYDATEERQFHITQQPHWDTSSDTASAAAGSPWMFTRPSPNLNRVLQPRPSRRRHGVPPPQRLPAPSAHLHRGRASAGMRPSGSCGDRAQVDRRRASLRAFCAAYGAAAGRGAA</sequence>
<feature type="region of interest" description="Disordered" evidence="1">
    <location>
        <begin position="1"/>
        <end position="93"/>
    </location>
</feature>